<evidence type="ECO:0000313" key="7">
    <source>
        <dbReference type="EMBL" id="PZO44431.1"/>
    </source>
</evidence>
<dbReference type="InterPro" id="IPR045063">
    <property type="entry name" value="Dynamin_N"/>
</dbReference>
<evidence type="ECO:0000259" key="6">
    <source>
        <dbReference type="Pfam" id="PF00350"/>
    </source>
</evidence>
<evidence type="ECO:0000256" key="3">
    <source>
        <dbReference type="ARBA" id="ARBA00022801"/>
    </source>
</evidence>
<dbReference type="SUPFAM" id="SSF52540">
    <property type="entry name" value="P-loop containing nucleoside triphosphate hydrolases"/>
    <property type="match status" value="1"/>
</dbReference>
<dbReference type="InterPro" id="IPR027417">
    <property type="entry name" value="P-loop_NTPase"/>
</dbReference>
<name>A0A2W4YAI8_9CYAN</name>
<dbReference type="GO" id="GO:0005525">
    <property type="term" value="F:GTP binding"/>
    <property type="evidence" value="ECO:0007669"/>
    <property type="project" value="UniProtKB-KW"/>
</dbReference>
<organism evidence="7 8">
    <name type="scientific">Pseudanabaena frigida</name>
    <dbReference type="NCBI Taxonomy" id="945775"/>
    <lineage>
        <taxon>Bacteria</taxon>
        <taxon>Bacillati</taxon>
        <taxon>Cyanobacteriota</taxon>
        <taxon>Cyanophyceae</taxon>
        <taxon>Pseudanabaenales</taxon>
        <taxon>Pseudanabaenaceae</taxon>
        <taxon>Pseudanabaena</taxon>
    </lineage>
</organism>
<dbReference type="EMBL" id="QBML01000002">
    <property type="protein sequence ID" value="PZO44431.1"/>
    <property type="molecule type" value="Genomic_DNA"/>
</dbReference>
<dbReference type="Proteomes" id="UP000249467">
    <property type="component" value="Unassembled WGS sequence"/>
</dbReference>
<reference evidence="7 8" key="1">
    <citation type="submission" date="2018-04" db="EMBL/GenBank/DDBJ databases">
        <authorList>
            <person name="Go L.Y."/>
            <person name="Mitchell J.A."/>
        </authorList>
    </citation>
    <scope>NUCLEOTIDE SEQUENCE [LARGE SCALE GENOMIC DNA]</scope>
    <source>
        <strain evidence="7">ULC066bin1</strain>
    </source>
</reference>
<dbReference type="AlphaFoldDB" id="A0A2W4YAI8"/>
<dbReference type="PANTHER" id="PTHR10465:SF0">
    <property type="entry name" value="SARCALUMENIN"/>
    <property type="match status" value="1"/>
</dbReference>
<keyword evidence="3" id="KW-0378">Hydrolase</keyword>
<accession>A0A2W4YAI8</accession>
<sequence>MTLQTLFPQCQDLQSQVEAILQLLQQEPNLRSQQDGSVVQASLRKAIAPTFEIVFAGAFSAGKSMLINALLERELLYSAEGHATGTECKIAFAIAGEERVVLTFLNEVEVREQIQALCQLIGQVPPTNINQIEALKQLQTVTLAVIEQEGGKSKSKRAKDADALNLLIEGFINNRDRISSLTNATYSMEQFGFDNLKKAADYARRGANSAVLKRVEYYCNHPLLQDGNVIIDTPGIDAPVKKDAALTFEKIQHPDTSAVVFVLKTAATGEMTSEETELSEKMQSNAGIRDRVFYVFNRIDETWTNDQLRDRLQNTINTQFRNSSKIYKTSGLLGFYGSQIKNTSSSNRFGLDSVFAESVKSVGGQEGTPQFVNEFNSYCLVSGKLDITKFPIPYSVLETNVKNEKYVRLLSSLGTGLINQLIKDSGIEEFRTAITRYLTTEKRPLLFADLADDLQPICIALRQSYLEAWHALESQPRDIEAIKSQELQKLSQDLKQIGDRLRENIAHEVNVAVASDRDELLEADYLRLKTRMVRRLDELIVSFSVALVHQRAQASHRRNSVVPVMGILTEGFYLLANELEDVLVECSKEIITNFFQNLIEKIKKADYYRELYRLLGNDGDTESYLQSLMVKASEALVNEAKTECDRYVRERPTFYAEGTAGFWQLQQTLQQACRGYDYQSMIESEPAIRQLLKLDFEFKVKDTVIRTFRQTINQTLNTHLLGGADKQADKILQQYDRARDYLAQTLEKEAQSKVDNNRRLQGEVKQNIDTYNSAVSSINQCLEAMQLTRKKLPIISESDLSVSTVTTDVIETESIVIDDTTSSLSDPES</sequence>
<comment type="caution">
    <text evidence="7">The sequence shown here is derived from an EMBL/GenBank/DDBJ whole genome shotgun (WGS) entry which is preliminary data.</text>
</comment>
<dbReference type="Gene3D" id="3.40.50.300">
    <property type="entry name" value="P-loop containing nucleotide triphosphate hydrolases"/>
    <property type="match status" value="1"/>
</dbReference>
<dbReference type="GO" id="GO:0016020">
    <property type="term" value="C:membrane"/>
    <property type="evidence" value="ECO:0007669"/>
    <property type="project" value="UniProtKB-SubCell"/>
</dbReference>
<gene>
    <name evidence="7" type="ORF">DCF19_01370</name>
</gene>
<dbReference type="InterPro" id="IPR027094">
    <property type="entry name" value="Mitofusin_fam"/>
</dbReference>
<evidence type="ECO:0000256" key="1">
    <source>
        <dbReference type="ARBA" id="ARBA00004370"/>
    </source>
</evidence>
<keyword evidence="4" id="KW-0342">GTP-binding</keyword>
<reference evidence="7 8" key="2">
    <citation type="submission" date="2018-06" db="EMBL/GenBank/DDBJ databases">
        <title>Metagenomic assembly of (sub)arctic Cyanobacteria and their associated microbiome from non-axenic cultures.</title>
        <authorList>
            <person name="Baurain D."/>
        </authorList>
    </citation>
    <scope>NUCLEOTIDE SEQUENCE [LARGE SCALE GENOMIC DNA]</scope>
    <source>
        <strain evidence="7">ULC066bin1</strain>
    </source>
</reference>
<proteinExistence type="predicted"/>
<protein>
    <submittedName>
        <fullName evidence="7">Dynamin family protein</fullName>
    </submittedName>
</protein>
<keyword evidence="2" id="KW-0547">Nucleotide-binding</keyword>
<feature type="domain" description="Dynamin N-terminal" evidence="6">
    <location>
        <begin position="53"/>
        <end position="286"/>
    </location>
</feature>
<evidence type="ECO:0000256" key="5">
    <source>
        <dbReference type="ARBA" id="ARBA00023136"/>
    </source>
</evidence>
<evidence type="ECO:0000256" key="4">
    <source>
        <dbReference type="ARBA" id="ARBA00023134"/>
    </source>
</evidence>
<evidence type="ECO:0000256" key="2">
    <source>
        <dbReference type="ARBA" id="ARBA00022741"/>
    </source>
</evidence>
<comment type="subcellular location">
    <subcellularLocation>
        <location evidence="1">Membrane</location>
    </subcellularLocation>
</comment>
<dbReference type="PANTHER" id="PTHR10465">
    <property type="entry name" value="TRANSMEMBRANE GTPASE FZO1"/>
    <property type="match status" value="1"/>
</dbReference>
<evidence type="ECO:0000313" key="8">
    <source>
        <dbReference type="Proteomes" id="UP000249467"/>
    </source>
</evidence>
<dbReference type="Pfam" id="PF00350">
    <property type="entry name" value="Dynamin_N"/>
    <property type="match status" value="1"/>
</dbReference>
<keyword evidence="5" id="KW-0472">Membrane</keyword>
<dbReference type="GO" id="GO:0003924">
    <property type="term" value="F:GTPase activity"/>
    <property type="evidence" value="ECO:0007669"/>
    <property type="project" value="InterPro"/>
</dbReference>